<name>A0A382JR56_9ZZZZ</name>
<reference evidence="3" key="1">
    <citation type="submission" date="2018-05" db="EMBL/GenBank/DDBJ databases">
        <authorList>
            <person name="Lanie J.A."/>
            <person name="Ng W.-L."/>
            <person name="Kazmierczak K.M."/>
            <person name="Andrzejewski T.M."/>
            <person name="Davidsen T.M."/>
            <person name="Wayne K.J."/>
            <person name="Tettelin H."/>
            <person name="Glass J.I."/>
            <person name="Rusch D."/>
            <person name="Podicherti R."/>
            <person name="Tsui H.-C.T."/>
            <person name="Winkler M.E."/>
        </authorList>
    </citation>
    <scope>NUCLEOTIDE SEQUENCE</scope>
</reference>
<dbReference type="PANTHER" id="PTHR47572:SF4">
    <property type="entry name" value="LACTONASE DRP35"/>
    <property type="match status" value="1"/>
</dbReference>
<dbReference type="InterPro" id="IPR013658">
    <property type="entry name" value="SGL"/>
</dbReference>
<sequence length="256" mass="27899">MAVTANSDKLFDLIAEDAAVEQVATGFQFTEGPLWNPVENCLYFSDMPNDVRRRWSAADGATVVREPSGTPANKCNGMTYDGDFNLYICEHSTSYLARETASGERQILASHFGEKELNSPNDVVVKSDGAVYFSDPTYGRLPVFGEERECELDFQGVFRISPDGDVTCVANDYGQPNGLCFSPNESLLYINDTPRAHIRVYDVNADGSLANGRIFAENIGDGELASGVVDGMKCDEHGNIYVTGPQGLWVYNTSGA</sequence>
<dbReference type="Pfam" id="PF08450">
    <property type="entry name" value="SGL"/>
    <property type="match status" value="1"/>
</dbReference>
<proteinExistence type="predicted"/>
<dbReference type="InterPro" id="IPR005511">
    <property type="entry name" value="SMP-30"/>
</dbReference>
<gene>
    <name evidence="3" type="ORF">METZ01_LOCUS266999</name>
</gene>
<feature type="non-terminal residue" evidence="3">
    <location>
        <position position="256"/>
    </location>
</feature>
<organism evidence="3">
    <name type="scientific">marine metagenome</name>
    <dbReference type="NCBI Taxonomy" id="408172"/>
    <lineage>
        <taxon>unclassified sequences</taxon>
        <taxon>metagenomes</taxon>
        <taxon>ecological metagenomes</taxon>
    </lineage>
</organism>
<evidence type="ECO:0000259" key="2">
    <source>
        <dbReference type="Pfam" id="PF08450"/>
    </source>
</evidence>
<dbReference type="InterPro" id="IPR051262">
    <property type="entry name" value="SMP-30/CGR1_Lactonase"/>
</dbReference>
<keyword evidence="1" id="KW-0378">Hydrolase</keyword>
<dbReference type="Gene3D" id="2.120.10.30">
    <property type="entry name" value="TolB, C-terminal domain"/>
    <property type="match status" value="1"/>
</dbReference>
<dbReference type="PANTHER" id="PTHR47572">
    <property type="entry name" value="LIPOPROTEIN-RELATED"/>
    <property type="match status" value="1"/>
</dbReference>
<dbReference type="SUPFAM" id="SSF63829">
    <property type="entry name" value="Calcium-dependent phosphotriesterase"/>
    <property type="match status" value="1"/>
</dbReference>
<dbReference type="AlphaFoldDB" id="A0A382JR56"/>
<evidence type="ECO:0000256" key="1">
    <source>
        <dbReference type="ARBA" id="ARBA00022801"/>
    </source>
</evidence>
<dbReference type="InterPro" id="IPR011042">
    <property type="entry name" value="6-blade_b-propeller_TolB-like"/>
</dbReference>
<accession>A0A382JR56</accession>
<feature type="domain" description="SMP-30/Gluconolactonase/LRE-like region" evidence="2">
    <location>
        <begin position="29"/>
        <end position="254"/>
    </location>
</feature>
<dbReference type="PRINTS" id="PR01790">
    <property type="entry name" value="SMP30FAMILY"/>
</dbReference>
<dbReference type="EMBL" id="UINC01075700">
    <property type="protein sequence ID" value="SVC14145.1"/>
    <property type="molecule type" value="Genomic_DNA"/>
</dbReference>
<protein>
    <recommendedName>
        <fullName evidence="2">SMP-30/Gluconolactonase/LRE-like region domain-containing protein</fullName>
    </recommendedName>
</protein>
<evidence type="ECO:0000313" key="3">
    <source>
        <dbReference type="EMBL" id="SVC14145.1"/>
    </source>
</evidence>
<dbReference type="GO" id="GO:0016787">
    <property type="term" value="F:hydrolase activity"/>
    <property type="evidence" value="ECO:0007669"/>
    <property type="project" value="UniProtKB-KW"/>
</dbReference>